<dbReference type="AlphaFoldDB" id="A0A6C0K9R6"/>
<dbReference type="Pfam" id="PF14279">
    <property type="entry name" value="HNH_5"/>
    <property type="match status" value="1"/>
</dbReference>
<accession>A0A6C0K9R6</accession>
<dbReference type="Gene3D" id="1.10.30.50">
    <property type="match status" value="1"/>
</dbReference>
<dbReference type="EMBL" id="MN740831">
    <property type="protein sequence ID" value="QHU14133.1"/>
    <property type="molecule type" value="Genomic_DNA"/>
</dbReference>
<evidence type="ECO:0000259" key="1">
    <source>
        <dbReference type="Pfam" id="PF14279"/>
    </source>
</evidence>
<organism evidence="2">
    <name type="scientific">viral metagenome</name>
    <dbReference type="NCBI Taxonomy" id="1070528"/>
    <lineage>
        <taxon>unclassified sequences</taxon>
        <taxon>metagenomes</taxon>
        <taxon>organismal metagenomes</taxon>
    </lineage>
</organism>
<reference evidence="2" key="1">
    <citation type="journal article" date="2020" name="Nature">
        <title>Giant virus diversity and host interactions through global metagenomics.</title>
        <authorList>
            <person name="Schulz F."/>
            <person name="Roux S."/>
            <person name="Paez-Espino D."/>
            <person name="Jungbluth S."/>
            <person name="Walsh D.A."/>
            <person name="Denef V.J."/>
            <person name="McMahon K.D."/>
            <person name="Konstantinidis K.T."/>
            <person name="Eloe-Fadrosh E.A."/>
            <person name="Kyrpides N.C."/>
            <person name="Woyke T."/>
        </authorList>
    </citation>
    <scope>NUCLEOTIDE SEQUENCE</scope>
    <source>
        <strain evidence="2">GVMAG-S-1101182-85</strain>
    </source>
</reference>
<evidence type="ECO:0000313" key="2">
    <source>
        <dbReference type="EMBL" id="QHU14133.1"/>
    </source>
</evidence>
<sequence length="145" mass="16602">MLAQGPTQPQIQTHSSVRTIFRSLPATLPPILEDKSKRRKQNIPKAVKEQLWVRDMGYVFEGKCKVTWCTNKVTVFDFQCGHNIPESKGGETALPNLQAICARCNTSMGDRYTIDEWSKKHETLVTAPKPMPKSIWRFFRCFSSK</sequence>
<dbReference type="InterPro" id="IPR029471">
    <property type="entry name" value="HNH_5"/>
</dbReference>
<feature type="domain" description="HNH endonuclease 5" evidence="1">
    <location>
        <begin position="69"/>
        <end position="111"/>
    </location>
</feature>
<name>A0A6C0K9R6_9ZZZZ</name>
<proteinExistence type="predicted"/>
<dbReference type="InterPro" id="IPR003615">
    <property type="entry name" value="HNH_nuc"/>
</dbReference>
<dbReference type="CDD" id="cd00085">
    <property type="entry name" value="HNHc"/>
    <property type="match status" value="1"/>
</dbReference>
<protein>
    <recommendedName>
        <fullName evidence="1">HNH endonuclease 5 domain-containing protein</fullName>
    </recommendedName>
</protein>